<accession>A0AAJ5VZX2</accession>
<evidence type="ECO:0000313" key="17">
    <source>
        <dbReference type="Proteomes" id="UP001213972"/>
    </source>
</evidence>
<sequence length="257" mass="28528">MPEGDTVFRTARRLHQALAGATATRFDIRVPGSATADLTGEIIREVVPRGKHLLLRIGSYTLHSHLKMEGHWDLYRPGERWHAPAFRARAIVGSAAADAVGFDLAMVEVLPTADEDRIVGHLGPDPLSPGWDAAEAARRLSIDERAAHVALLDQRNVAGFGNEYANELLFVRGILPTTPATRIDARGLVDTGARMIRQNRDRHGRTFTGDTRPGAQNWVYRREGKPCRRCGTLIRKTELGADPTQERIVFWCPRCQT</sequence>
<feature type="domain" description="Formamidopyrimidine-DNA glycosylase catalytic" evidence="15">
    <location>
        <begin position="2"/>
        <end position="158"/>
    </location>
</feature>
<name>A0AAJ5VZX2_9MICO</name>
<dbReference type="PROSITE" id="PS51068">
    <property type="entry name" value="FPG_CAT"/>
    <property type="match status" value="1"/>
</dbReference>
<keyword evidence="10" id="KW-0456">Lyase</keyword>
<dbReference type="GO" id="GO:0006284">
    <property type="term" value="P:base-excision repair"/>
    <property type="evidence" value="ECO:0007669"/>
    <property type="project" value="InterPro"/>
</dbReference>
<dbReference type="SUPFAM" id="SSF46946">
    <property type="entry name" value="S13-like H2TH domain"/>
    <property type="match status" value="1"/>
</dbReference>
<keyword evidence="6" id="KW-0378">Hydrolase</keyword>
<comment type="similarity">
    <text evidence="1">Belongs to the FPG family.</text>
</comment>
<dbReference type="InterPro" id="IPR012319">
    <property type="entry name" value="FPG_cat"/>
</dbReference>
<keyword evidence="5 13" id="KW-0863">Zinc-finger</keyword>
<protein>
    <recommendedName>
        <fullName evidence="2">DNA-(apurinic or apyrimidinic site) lyase</fullName>
        <ecNumber evidence="2">4.2.99.18</ecNumber>
    </recommendedName>
</protein>
<evidence type="ECO:0000259" key="14">
    <source>
        <dbReference type="PROSITE" id="PS51066"/>
    </source>
</evidence>
<evidence type="ECO:0000313" key="16">
    <source>
        <dbReference type="EMBL" id="WEK13511.1"/>
    </source>
</evidence>
<evidence type="ECO:0000256" key="2">
    <source>
        <dbReference type="ARBA" id="ARBA00012720"/>
    </source>
</evidence>
<organism evidence="16 17">
    <name type="scientific">Candidatus Microbacterium phytovorans</name>
    <dbReference type="NCBI Taxonomy" id="3121374"/>
    <lineage>
        <taxon>Bacteria</taxon>
        <taxon>Bacillati</taxon>
        <taxon>Actinomycetota</taxon>
        <taxon>Actinomycetes</taxon>
        <taxon>Micrococcales</taxon>
        <taxon>Microbacteriaceae</taxon>
        <taxon>Microbacterium</taxon>
    </lineage>
</organism>
<evidence type="ECO:0000256" key="12">
    <source>
        <dbReference type="ARBA" id="ARBA00023295"/>
    </source>
</evidence>
<dbReference type="CDD" id="cd08971">
    <property type="entry name" value="AcNei2_N"/>
    <property type="match status" value="1"/>
</dbReference>
<evidence type="ECO:0000256" key="13">
    <source>
        <dbReference type="PROSITE-ProRule" id="PRU00391"/>
    </source>
</evidence>
<dbReference type="GO" id="GO:0008270">
    <property type="term" value="F:zinc ion binding"/>
    <property type="evidence" value="ECO:0007669"/>
    <property type="project" value="UniProtKB-KW"/>
</dbReference>
<evidence type="ECO:0000256" key="9">
    <source>
        <dbReference type="ARBA" id="ARBA00023204"/>
    </source>
</evidence>
<dbReference type="SUPFAM" id="SSF81624">
    <property type="entry name" value="N-terminal domain of MutM-like DNA repair proteins"/>
    <property type="match status" value="1"/>
</dbReference>
<dbReference type="InterPro" id="IPR010979">
    <property type="entry name" value="Ribosomal_uS13-like_H2TH"/>
</dbReference>
<dbReference type="InterPro" id="IPR035937">
    <property type="entry name" value="FPG_N"/>
</dbReference>
<dbReference type="SMART" id="SM00898">
    <property type="entry name" value="Fapy_DNA_glyco"/>
    <property type="match status" value="1"/>
</dbReference>
<dbReference type="InterPro" id="IPR015886">
    <property type="entry name" value="H2TH_FPG"/>
</dbReference>
<keyword evidence="7" id="KW-0862">Zinc</keyword>
<dbReference type="PANTHER" id="PTHR42697:SF1">
    <property type="entry name" value="ENDONUCLEASE 8"/>
    <property type="match status" value="1"/>
</dbReference>
<dbReference type="Proteomes" id="UP001213972">
    <property type="component" value="Chromosome"/>
</dbReference>
<dbReference type="Pfam" id="PF01149">
    <property type="entry name" value="Fapy_DNA_glyco"/>
    <property type="match status" value="1"/>
</dbReference>
<evidence type="ECO:0000256" key="8">
    <source>
        <dbReference type="ARBA" id="ARBA00023125"/>
    </source>
</evidence>
<keyword evidence="4" id="KW-0227">DNA damage</keyword>
<evidence type="ECO:0000256" key="5">
    <source>
        <dbReference type="ARBA" id="ARBA00022771"/>
    </source>
</evidence>
<dbReference type="SMART" id="SM01232">
    <property type="entry name" value="H2TH"/>
    <property type="match status" value="1"/>
</dbReference>
<dbReference type="Gene3D" id="1.10.8.50">
    <property type="match status" value="1"/>
</dbReference>
<dbReference type="Pfam" id="PF06831">
    <property type="entry name" value="H2TH"/>
    <property type="match status" value="1"/>
</dbReference>
<evidence type="ECO:0000256" key="7">
    <source>
        <dbReference type="ARBA" id="ARBA00022833"/>
    </source>
</evidence>
<proteinExistence type="inferred from homology"/>
<dbReference type="InterPro" id="IPR000214">
    <property type="entry name" value="Znf_DNA_glyclase/AP_lyase"/>
</dbReference>
<evidence type="ECO:0000256" key="1">
    <source>
        <dbReference type="ARBA" id="ARBA00009409"/>
    </source>
</evidence>
<keyword evidence="8" id="KW-0238">DNA-binding</keyword>
<dbReference type="GO" id="GO:0000703">
    <property type="term" value="F:oxidized pyrimidine nucleobase lesion DNA N-glycosylase activity"/>
    <property type="evidence" value="ECO:0007669"/>
    <property type="project" value="TreeGrafter"/>
</dbReference>
<keyword evidence="11" id="KW-0511">Multifunctional enzyme</keyword>
<keyword evidence="12" id="KW-0326">Glycosidase</keyword>
<dbReference type="GO" id="GO:0003684">
    <property type="term" value="F:damaged DNA binding"/>
    <property type="evidence" value="ECO:0007669"/>
    <property type="project" value="InterPro"/>
</dbReference>
<evidence type="ECO:0000256" key="3">
    <source>
        <dbReference type="ARBA" id="ARBA00022723"/>
    </source>
</evidence>
<feature type="domain" description="FPG-type" evidence="14">
    <location>
        <begin position="218"/>
        <end position="257"/>
    </location>
</feature>
<dbReference type="EC" id="4.2.99.18" evidence="2"/>
<dbReference type="EMBL" id="CP119321">
    <property type="protein sequence ID" value="WEK13511.1"/>
    <property type="molecule type" value="Genomic_DNA"/>
</dbReference>
<evidence type="ECO:0000256" key="6">
    <source>
        <dbReference type="ARBA" id="ARBA00022801"/>
    </source>
</evidence>
<dbReference type="Gene3D" id="3.20.190.10">
    <property type="entry name" value="MutM-like, N-terminal"/>
    <property type="match status" value="1"/>
</dbReference>
<keyword evidence="3" id="KW-0479">Metal-binding</keyword>
<dbReference type="SUPFAM" id="SSF57716">
    <property type="entry name" value="Glucocorticoid receptor-like (DNA-binding domain)"/>
    <property type="match status" value="1"/>
</dbReference>
<dbReference type="PROSITE" id="PS51066">
    <property type="entry name" value="ZF_FPG_2"/>
    <property type="match status" value="1"/>
</dbReference>
<reference evidence="16" key="1">
    <citation type="submission" date="2023-03" db="EMBL/GenBank/DDBJ databases">
        <title>Andean soil-derived lignocellulolytic bacterial consortium as a source of novel taxa and putative plastic-active enzymes.</title>
        <authorList>
            <person name="Diaz-Garcia L."/>
            <person name="Chuvochina M."/>
            <person name="Feuerriegel G."/>
            <person name="Bunk B."/>
            <person name="Sproer C."/>
            <person name="Streit W.R."/>
            <person name="Rodriguez L.M."/>
            <person name="Overmann J."/>
            <person name="Jimenez D.J."/>
        </authorList>
    </citation>
    <scope>NUCLEOTIDE SEQUENCE</scope>
    <source>
        <strain evidence="16">MAG 4610</strain>
    </source>
</reference>
<dbReference type="PANTHER" id="PTHR42697">
    <property type="entry name" value="ENDONUCLEASE 8"/>
    <property type="match status" value="1"/>
</dbReference>
<evidence type="ECO:0000256" key="11">
    <source>
        <dbReference type="ARBA" id="ARBA00023268"/>
    </source>
</evidence>
<evidence type="ECO:0000256" key="10">
    <source>
        <dbReference type="ARBA" id="ARBA00023239"/>
    </source>
</evidence>
<gene>
    <name evidence="16" type="ORF">P0Y48_13795</name>
</gene>
<dbReference type="InterPro" id="IPR044090">
    <property type="entry name" value="Nei2_N"/>
</dbReference>
<keyword evidence="9" id="KW-0234">DNA repair</keyword>
<dbReference type="AlphaFoldDB" id="A0AAJ5VZX2"/>
<evidence type="ECO:0000256" key="4">
    <source>
        <dbReference type="ARBA" id="ARBA00022763"/>
    </source>
</evidence>
<dbReference type="GO" id="GO:0140078">
    <property type="term" value="F:class I DNA-(apurinic or apyrimidinic site) endonuclease activity"/>
    <property type="evidence" value="ECO:0007669"/>
    <property type="project" value="UniProtKB-EC"/>
</dbReference>
<evidence type="ECO:0000259" key="15">
    <source>
        <dbReference type="PROSITE" id="PS51068"/>
    </source>
</evidence>